<dbReference type="RefSeq" id="WP_111317725.1">
    <property type="nucleotide sequence ID" value="NZ_BIFX01000001.1"/>
</dbReference>
<dbReference type="Proteomes" id="UP000248806">
    <property type="component" value="Unassembled WGS sequence"/>
</dbReference>
<feature type="signal peptide" evidence="3">
    <location>
        <begin position="1"/>
        <end position="23"/>
    </location>
</feature>
<evidence type="ECO:0000256" key="2">
    <source>
        <dbReference type="SAM" id="Phobius"/>
    </source>
</evidence>
<accession>A0A326UD88</accession>
<reference evidence="4 5" key="1">
    <citation type="submission" date="2018-06" db="EMBL/GenBank/DDBJ databases">
        <title>Genomic Encyclopedia of Archaeal and Bacterial Type Strains, Phase II (KMG-II): from individual species to whole genera.</title>
        <authorList>
            <person name="Goeker M."/>
        </authorList>
    </citation>
    <scope>NUCLEOTIDE SEQUENCE [LARGE SCALE GENOMIC DNA]</scope>
    <source>
        <strain evidence="4 5">ATCC BAA-1881</strain>
    </source>
</reference>
<feature type="compositionally biased region" description="Basic residues" evidence="1">
    <location>
        <begin position="42"/>
        <end position="65"/>
    </location>
</feature>
<keyword evidence="2" id="KW-0812">Transmembrane</keyword>
<protein>
    <submittedName>
        <fullName evidence="4">Uncharacterized protein</fullName>
    </submittedName>
</protein>
<comment type="caution">
    <text evidence="4">The sequence shown here is derived from an EMBL/GenBank/DDBJ whole genome shotgun (WGS) entry which is preliminary data.</text>
</comment>
<keyword evidence="3" id="KW-0732">Signal</keyword>
<keyword evidence="5" id="KW-1185">Reference proteome</keyword>
<feature type="region of interest" description="Disordered" evidence="1">
    <location>
        <begin position="42"/>
        <end position="75"/>
    </location>
</feature>
<name>A0A326UD88_THEHA</name>
<evidence type="ECO:0000313" key="4">
    <source>
        <dbReference type="EMBL" id="PZW35994.1"/>
    </source>
</evidence>
<evidence type="ECO:0000313" key="5">
    <source>
        <dbReference type="Proteomes" id="UP000248806"/>
    </source>
</evidence>
<keyword evidence="2" id="KW-1133">Transmembrane helix</keyword>
<evidence type="ECO:0000256" key="1">
    <source>
        <dbReference type="SAM" id="MobiDB-lite"/>
    </source>
</evidence>
<feature type="transmembrane region" description="Helical" evidence="2">
    <location>
        <begin position="89"/>
        <end position="109"/>
    </location>
</feature>
<organism evidence="4 5">
    <name type="scientific">Thermosporothrix hazakensis</name>
    <dbReference type="NCBI Taxonomy" id="644383"/>
    <lineage>
        <taxon>Bacteria</taxon>
        <taxon>Bacillati</taxon>
        <taxon>Chloroflexota</taxon>
        <taxon>Ktedonobacteria</taxon>
        <taxon>Ktedonobacterales</taxon>
        <taxon>Thermosporotrichaceae</taxon>
        <taxon>Thermosporothrix</taxon>
    </lineage>
</organism>
<dbReference type="EMBL" id="QKUF01000001">
    <property type="protein sequence ID" value="PZW35994.1"/>
    <property type="molecule type" value="Genomic_DNA"/>
</dbReference>
<dbReference type="AlphaFoldDB" id="A0A326UD88"/>
<evidence type="ECO:0000256" key="3">
    <source>
        <dbReference type="SAM" id="SignalP"/>
    </source>
</evidence>
<proteinExistence type="predicted"/>
<feature type="chain" id="PRO_5016367071" evidence="3">
    <location>
        <begin position="24"/>
        <end position="118"/>
    </location>
</feature>
<gene>
    <name evidence="4" type="ORF">EI42_00164</name>
</gene>
<sequence>MQHKKHFRLSVLLILFLCLSAFAFLPAVTAHAQQQTGVHHVLKGGNHHSTVKKKKSSYRPPRRTSHSSSSCQRYTDPQQRAACEKRENLILFGVLLPLCLLGGIGYVLYRWYKRKVAQ</sequence>
<keyword evidence="2" id="KW-0472">Membrane</keyword>